<evidence type="ECO:0000259" key="2">
    <source>
        <dbReference type="Pfam" id="PF07732"/>
    </source>
</evidence>
<dbReference type="GO" id="GO:0016491">
    <property type="term" value="F:oxidoreductase activity"/>
    <property type="evidence" value="ECO:0007669"/>
    <property type="project" value="TreeGrafter"/>
</dbReference>
<dbReference type="PANTHER" id="PTHR11709">
    <property type="entry name" value="MULTI-COPPER OXIDASE"/>
    <property type="match status" value="1"/>
</dbReference>
<organism evidence="3 4">
    <name type="scientific">Papaver atlanticum</name>
    <dbReference type="NCBI Taxonomy" id="357466"/>
    <lineage>
        <taxon>Eukaryota</taxon>
        <taxon>Viridiplantae</taxon>
        <taxon>Streptophyta</taxon>
        <taxon>Embryophyta</taxon>
        <taxon>Tracheophyta</taxon>
        <taxon>Spermatophyta</taxon>
        <taxon>Magnoliopsida</taxon>
        <taxon>Ranunculales</taxon>
        <taxon>Papaveraceae</taxon>
        <taxon>Papaveroideae</taxon>
        <taxon>Papaver</taxon>
    </lineage>
</organism>
<dbReference type="PANTHER" id="PTHR11709:SF9">
    <property type="entry name" value="LACCASE-7"/>
    <property type="match status" value="1"/>
</dbReference>
<sequence length="138" mass="15487">VGNLSIRRMCQEQTIIAVNGSLPGPTLQVTEDDTLVIHVVNKSPYNYTYKFKVTKHEGTLWWHAHTSFMRATVYGALIIRPRAGEWWNANVMDVERIGMAIGGVPNVSDAYSINGRLGDLSPFSNKRKHKVTLLITPH</sequence>
<comment type="caution">
    <text evidence="3">The sequence shown here is derived from an EMBL/GenBank/DDBJ whole genome shotgun (WGS) entry which is preliminary data.</text>
</comment>
<proteinExistence type="inferred from homology"/>
<evidence type="ECO:0000256" key="1">
    <source>
        <dbReference type="ARBA" id="ARBA00010609"/>
    </source>
</evidence>
<reference evidence="3" key="1">
    <citation type="submission" date="2022-04" db="EMBL/GenBank/DDBJ databases">
        <title>A functionally conserved STORR gene fusion in Papaver species that diverged 16.8 million years ago.</title>
        <authorList>
            <person name="Catania T."/>
        </authorList>
    </citation>
    <scope>NUCLEOTIDE SEQUENCE</scope>
    <source>
        <strain evidence="3">S-188037</strain>
    </source>
</reference>
<keyword evidence="4" id="KW-1185">Reference proteome</keyword>
<dbReference type="EMBL" id="JAJJMB010008592">
    <property type="protein sequence ID" value="KAI3922685.1"/>
    <property type="molecule type" value="Genomic_DNA"/>
</dbReference>
<dbReference type="InterPro" id="IPR045087">
    <property type="entry name" value="Cu-oxidase_fam"/>
</dbReference>
<feature type="domain" description="Plastocyanin-like" evidence="2">
    <location>
        <begin position="46"/>
        <end position="83"/>
    </location>
</feature>
<dbReference type="AlphaFoldDB" id="A0AAD4SSS0"/>
<accession>A0AAD4SSS0</accession>
<name>A0AAD4SSS0_9MAGN</name>
<dbReference type="Proteomes" id="UP001202328">
    <property type="component" value="Unassembled WGS sequence"/>
</dbReference>
<dbReference type="Gene3D" id="2.60.40.420">
    <property type="entry name" value="Cupredoxins - blue copper proteins"/>
    <property type="match status" value="2"/>
</dbReference>
<feature type="non-terminal residue" evidence="3">
    <location>
        <position position="1"/>
    </location>
</feature>
<dbReference type="GO" id="GO:0005507">
    <property type="term" value="F:copper ion binding"/>
    <property type="evidence" value="ECO:0007669"/>
    <property type="project" value="InterPro"/>
</dbReference>
<dbReference type="SUPFAM" id="SSF49503">
    <property type="entry name" value="Cupredoxins"/>
    <property type="match status" value="1"/>
</dbReference>
<comment type="similarity">
    <text evidence="1">Belongs to the multicopper oxidase family.</text>
</comment>
<evidence type="ECO:0000313" key="4">
    <source>
        <dbReference type="Proteomes" id="UP001202328"/>
    </source>
</evidence>
<protein>
    <recommendedName>
        <fullName evidence="2">Plastocyanin-like domain-containing protein</fullName>
    </recommendedName>
</protein>
<evidence type="ECO:0000313" key="3">
    <source>
        <dbReference type="EMBL" id="KAI3922685.1"/>
    </source>
</evidence>
<dbReference type="Pfam" id="PF07732">
    <property type="entry name" value="Cu-oxidase_3"/>
    <property type="match status" value="1"/>
</dbReference>
<gene>
    <name evidence="3" type="ORF">MKW98_006816</name>
</gene>
<dbReference type="InterPro" id="IPR011707">
    <property type="entry name" value="Cu-oxidase-like_N"/>
</dbReference>
<dbReference type="InterPro" id="IPR008972">
    <property type="entry name" value="Cupredoxin"/>
</dbReference>